<evidence type="ECO:0000256" key="1">
    <source>
        <dbReference type="SAM" id="MobiDB-lite"/>
    </source>
</evidence>
<dbReference type="Proteomes" id="UP000747399">
    <property type="component" value="Unassembled WGS sequence"/>
</dbReference>
<protein>
    <submittedName>
        <fullName evidence="2">Uncharacterized protein</fullName>
    </submittedName>
</protein>
<sequence length="243" mass="25022">MFRITSSVRPSVRLSMHLSFTYFRLHNGPFCKSRSGQRVIRFAASRCPFQIYSQSSSLSSTSSSSSSSPSSLSPSDSMALSATRRRAAIAFPTSISPSSSSCCRCCCCCTPQPFAMPTPAAVVPATPPLCCHSLDAAIARRSSKSRGSQGMLSPGWGSNGIRGINGSKPPRFIISSATRAMTAVSEVGCICSRSLRVRAADGLAAAAAATAAAAAWLPPLDATAAAAAETACCLALAAARKAA</sequence>
<organism evidence="2 3">
    <name type="scientific">Volvox africanus</name>
    <dbReference type="NCBI Taxonomy" id="51714"/>
    <lineage>
        <taxon>Eukaryota</taxon>
        <taxon>Viridiplantae</taxon>
        <taxon>Chlorophyta</taxon>
        <taxon>core chlorophytes</taxon>
        <taxon>Chlorophyceae</taxon>
        <taxon>CS clade</taxon>
        <taxon>Chlamydomonadales</taxon>
        <taxon>Volvocaceae</taxon>
        <taxon>Volvox</taxon>
    </lineage>
</organism>
<comment type="caution">
    <text evidence="2">The sequence shown here is derived from an EMBL/GenBank/DDBJ whole genome shotgun (WGS) entry which is preliminary data.</text>
</comment>
<gene>
    <name evidence="2" type="ORF">Vafri_9950</name>
</gene>
<feature type="region of interest" description="Disordered" evidence="1">
    <location>
        <begin position="56"/>
        <end position="77"/>
    </location>
</feature>
<reference evidence="2" key="1">
    <citation type="journal article" date="2021" name="Proc. Natl. Acad. Sci. U.S.A.">
        <title>Three genomes in the algal genus Volvox reveal the fate of a haploid sex-determining region after a transition to homothallism.</title>
        <authorList>
            <person name="Yamamoto K."/>
            <person name="Hamaji T."/>
            <person name="Kawai-Toyooka H."/>
            <person name="Matsuzaki R."/>
            <person name="Takahashi F."/>
            <person name="Nishimura Y."/>
            <person name="Kawachi M."/>
            <person name="Noguchi H."/>
            <person name="Minakuchi Y."/>
            <person name="Umen J.G."/>
            <person name="Toyoda A."/>
            <person name="Nozaki H."/>
        </authorList>
    </citation>
    <scope>NUCLEOTIDE SEQUENCE</scope>
    <source>
        <strain evidence="2">NIES-3780</strain>
    </source>
</reference>
<keyword evidence="3" id="KW-1185">Reference proteome</keyword>
<name>A0A8J4B595_9CHLO</name>
<dbReference type="EMBL" id="BNCO01000017">
    <property type="protein sequence ID" value="GIL54413.1"/>
    <property type="molecule type" value="Genomic_DNA"/>
</dbReference>
<proteinExistence type="predicted"/>
<dbReference type="AlphaFoldDB" id="A0A8J4B595"/>
<evidence type="ECO:0000313" key="2">
    <source>
        <dbReference type="EMBL" id="GIL54413.1"/>
    </source>
</evidence>
<evidence type="ECO:0000313" key="3">
    <source>
        <dbReference type="Proteomes" id="UP000747399"/>
    </source>
</evidence>
<accession>A0A8J4B595</accession>